<dbReference type="GO" id="GO:0005829">
    <property type="term" value="C:cytosol"/>
    <property type="evidence" value="ECO:0007669"/>
    <property type="project" value="TreeGrafter"/>
</dbReference>
<keyword evidence="3 6" id="KW-0418">Kinase</keyword>
<dbReference type="Proteomes" id="UP000524450">
    <property type="component" value="Unassembled WGS sequence"/>
</dbReference>
<proteinExistence type="inferred from homology"/>
<dbReference type="EC" id="2.7.11.1" evidence="6"/>
<name>A0A840FSL9_9BURK</name>
<evidence type="ECO:0000256" key="1">
    <source>
        <dbReference type="ARBA" id="ARBA00010164"/>
    </source>
</evidence>
<protein>
    <submittedName>
        <fullName evidence="6">Serine/threonine-protein kinase HipA</fullName>
        <ecNumber evidence="6">2.7.11.1</ecNumber>
    </submittedName>
</protein>
<organism evidence="6 7">
    <name type="scientific">Variovorax guangxiensis</name>
    <dbReference type="NCBI Taxonomy" id="1775474"/>
    <lineage>
        <taxon>Bacteria</taxon>
        <taxon>Pseudomonadati</taxon>
        <taxon>Pseudomonadota</taxon>
        <taxon>Betaproteobacteria</taxon>
        <taxon>Burkholderiales</taxon>
        <taxon>Comamonadaceae</taxon>
        <taxon>Variovorax</taxon>
    </lineage>
</organism>
<evidence type="ECO:0000313" key="6">
    <source>
        <dbReference type="EMBL" id="MBB4225616.1"/>
    </source>
</evidence>
<evidence type="ECO:0000313" key="7">
    <source>
        <dbReference type="Proteomes" id="UP000524450"/>
    </source>
</evidence>
<gene>
    <name evidence="6" type="ORF">GGD71_006429</name>
</gene>
<sequence length="455" mass="51343">MMNTPETVVHRLQVSHGNEMCVGELTFTPRLDKWTFAYDDTWIEKRAFQLSPAIPWQAPEGGYDSNAIRRFIVNLFPEGAPLHAVIEQLHVAPSNAFALLRSMGGETTGALEFHAAEQQPSERAKSRDLPRAELNARILNATEGGLTIWDGKLRMSIAGYQDKLAVFAAHDPGLDPDAAMWLAEPPLASTYILKPQPQTDRTPHLVANEHYCMSLAASYTSTVARVSIMRLPTPVLVIERFDRLHTAKENQIEVRKLHIIDACQACDMPVDAKYERTLGNAGDLAMFRDGMSLPKLFATERLTHHPARTRLDMLRWVLFQLVIGNADAHGKNFSFFVRGELLDPAPWYDLVSVEQYSMLDHTYAMAVGDAFTWDEVTPFNLAYFAHQCRIDTALLRREAARLERTMSKARSVLDKQPYTEEERDFLLPLCEMVQARSQALVERTKAAGTFTAEHF</sequence>
<feature type="domain" description="HipA-like C-terminal" evidence="4">
    <location>
        <begin position="155"/>
        <end position="402"/>
    </location>
</feature>
<keyword evidence="2 6" id="KW-0808">Transferase</keyword>
<dbReference type="InterPro" id="IPR017508">
    <property type="entry name" value="HipA_N1"/>
</dbReference>
<dbReference type="InterPro" id="IPR052028">
    <property type="entry name" value="HipA_Ser/Thr_kinase"/>
</dbReference>
<dbReference type="Pfam" id="PF13657">
    <property type="entry name" value="Couple_hipA"/>
    <property type="match status" value="1"/>
</dbReference>
<comment type="caution">
    <text evidence="6">The sequence shown here is derived from an EMBL/GenBank/DDBJ whole genome shotgun (WGS) entry which is preliminary data.</text>
</comment>
<dbReference type="RefSeq" id="WP_184642347.1">
    <property type="nucleotide sequence ID" value="NZ_JACIFZ010000013.1"/>
</dbReference>
<dbReference type="GO" id="GO:0004674">
    <property type="term" value="F:protein serine/threonine kinase activity"/>
    <property type="evidence" value="ECO:0007669"/>
    <property type="project" value="UniProtKB-EC"/>
</dbReference>
<evidence type="ECO:0000259" key="4">
    <source>
        <dbReference type="Pfam" id="PF07804"/>
    </source>
</evidence>
<dbReference type="InterPro" id="IPR012893">
    <property type="entry name" value="HipA-like_C"/>
</dbReference>
<dbReference type="EMBL" id="JACIFZ010000013">
    <property type="protein sequence ID" value="MBB4225616.1"/>
    <property type="molecule type" value="Genomic_DNA"/>
</dbReference>
<evidence type="ECO:0000256" key="2">
    <source>
        <dbReference type="ARBA" id="ARBA00022679"/>
    </source>
</evidence>
<dbReference type="Pfam" id="PF07804">
    <property type="entry name" value="HipA_C"/>
    <property type="match status" value="1"/>
</dbReference>
<accession>A0A840FSL9</accession>
<reference evidence="6 7" key="1">
    <citation type="submission" date="2020-08" db="EMBL/GenBank/DDBJ databases">
        <title>Genomic Encyclopedia of Type Strains, Phase IV (KMG-V): Genome sequencing to study the core and pangenomes of soil and plant-associated prokaryotes.</title>
        <authorList>
            <person name="Whitman W."/>
        </authorList>
    </citation>
    <scope>NUCLEOTIDE SEQUENCE [LARGE SCALE GENOMIC DNA]</scope>
    <source>
        <strain evidence="6 7">34/80</strain>
    </source>
</reference>
<dbReference type="NCBIfam" id="TIGR03071">
    <property type="entry name" value="couple_hipA"/>
    <property type="match status" value="1"/>
</dbReference>
<evidence type="ECO:0000256" key="3">
    <source>
        <dbReference type="ARBA" id="ARBA00022777"/>
    </source>
</evidence>
<dbReference type="AlphaFoldDB" id="A0A840FSL9"/>
<dbReference type="PANTHER" id="PTHR37419">
    <property type="entry name" value="SERINE/THREONINE-PROTEIN KINASE TOXIN HIPA"/>
    <property type="match status" value="1"/>
</dbReference>
<feature type="domain" description="HipA N-terminal subdomain 1" evidence="5">
    <location>
        <begin position="18"/>
        <end position="113"/>
    </location>
</feature>
<comment type="similarity">
    <text evidence="1">Belongs to the HipA Ser/Thr kinase family.</text>
</comment>
<evidence type="ECO:0000259" key="5">
    <source>
        <dbReference type="Pfam" id="PF13657"/>
    </source>
</evidence>
<dbReference type="PANTHER" id="PTHR37419:SF1">
    <property type="entry name" value="SERINE_THREONINE-PROTEIN KINASE TOXIN HIPA"/>
    <property type="match status" value="1"/>
</dbReference>